<dbReference type="Proteomes" id="UP001150581">
    <property type="component" value="Unassembled WGS sequence"/>
</dbReference>
<evidence type="ECO:0000313" key="1">
    <source>
        <dbReference type="EMBL" id="KAJ1891878.1"/>
    </source>
</evidence>
<name>A0ACC1IDC4_9FUNG</name>
<proteinExistence type="predicted"/>
<sequence length="336" mass="35332">MAHTPSENIDNSRQNFMLNASRAAFNICPQLAAYFGNEFQTSSKDQHIGVNILRHMCQYCGVPLIDGRSVSRVSIVRTATRAGKSSTTKMASTAKVKTKTRSNSKRKRARQPIPATPVGRRVVNVGLNDTLFAGKPKPTGEQRLAALRDQKNSVEYICGLCDSRIVYPGATKSNLRAAGLDDESCRAAVKLETLSLNAPKVALPSAKPVEAAASLKDTASKKQADPTFTCIVSSGPQGAAIKAPKPTALPVKSRGTPAASSPAPAPAAVVVTAVAPKAAGKADKPAAAASFDPQAMKRKRHKSNLMAAVAANKKKVEAKKAADSGAFSLNDFLSNL</sequence>
<protein>
    <submittedName>
        <fullName evidence="1">Uncharacterized protein</fullName>
    </submittedName>
</protein>
<reference evidence="1" key="1">
    <citation type="submission" date="2022-07" db="EMBL/GenBank/DDBJ databases">
        <title>Phylogenomic reconstructions and comparative analyses of Kickxellomycotina fungi.</title>
        <authorList>
            <person name="Reynolds N.K."/>
            <person name="Stajich J.E."/>
            <person name="Barry K."/>
            <person name="Grigoriev I.V."/>
            <person name="Crous P."/>
            <person name="Smith M.E."/>
        </authorList>
    </citation>
    <scope>NUCLEOTIDE SEQUENCE</scope>
    <source>
        <strain evidence="1">Benny 63K</strain>
    </source>
</reference>
<keyword evidence="2" id="KW-1185">Reference proteome</keyword>
<comment type="caution">
    <text evidence="1">The sequence shown here is derived from an EMBL/GenBank/DDBJ whole genome shotgun (WGS) entry which is preliminary data.</text>
</comment>
<evidence type="ECO:0000313" key="2">
    <source>
        <dbReference type="Proteomes" id="UP001150581"/>
    </source>
</evidence>
<organism evidence="1 2">
    <name type="scientific">Kickxella alabastrina</name>
    <dbReference type="NCBI Taxonomy" id="61397"/>
    <lineage>
        <taxon>Eukaryota</taxon>
        <taxon>Fungi</taxon>
        <taxon>Fungi incertae sedis</taxon>
        <taxon>Zoopagomycota</taxon>
        <taxon>Kickxellomycotina</taxon>
        <taxon>Kickxellomycetes</taxon>
        <taxon>Kickxellales</taxon>
        <taxon>Kickxellaceae</taxon>
        <taxon>Kickxella</taxon>
    </lineage>
</organism>
<accession>A0ACC1IDC4</accession>
<gene>
    <name evidence="1" type="ORF">LPJ66_006672</name>
</gene>
<dbReference type="EMBL" id="JANBPG010001084">
    <property type="protein sequence ID" value="KAJ1891878.1"/>
    <property type="molecule type" value="Genomic_DNA"/>
</dbReference>